<keyword evidence="2" id="KW-1185">Reference proteome</keyword>
<dbReference type="EMBL" id="LSRX01002401">
    <property type="protein sequence ID" value="OLP75573.1"/>
    <property type="molecule type" value="Genomic_DNA"/>
</dbReference>
<dbReference type="AlphaFoldDB" id="A0A1Q9BY18"/>
<evidence type="ECO:0000313" key="2">
    <source>
        <dbReference type="Proteomes" id="UP000186817"/>
    </source>
</evidence>
<evidence type="ECO:0000313" key="1">
    <source>
        <dbReference type="EMBL" id="OLP75573.1"/>
    </source>
</evidence>
<comment type="caution">
    <text evidence="1">The sequence shown here is derived from an EMBL/GenBank/DDBJ whole genome shotgun (WGS) entry which is preliminary data.</text>
</comment>
<protein>
    <submittedName>
        <fullName evidence="1">Uncharacterized protein</fullName>
    </submittedName>
</protein>
<name>A0A1Q9BY18_SYMMI</name>
<dbReference type="Proteomes" id="UP000186817">
    <property type="component" value="Unassembled WGS sequence"/>
</dbReference>
<proteinExistence type="predicted"/>
<reference evidence="1 2" key="1">
    <citation type="submission" date="2016-02" db="EMBL/GenBank/DDBJ databases">
        <title>Genome analysis of coral dinoflagellate symbionts highlights evolutionary adaptations to a symbiotic lifestyle.</title>
        <authorList>
            <person name="Aranda M."/>
            <person name="Li Y."/>
            <person name="Liew Y.J."/>
            <person name="Baumgarten S."/>
            <person name="Simakov O."/>
            <person name="Wilson M."/>
            <person name="Piel J."/>
            <person name="Ashoor H."/>
            <person name="Bougouffa S."/>
            <person name="Bajic V.B."/>
            <person name="Ryu T."/>
            <person name="Ravasi T."/>
            <person name="Bayer T."/>
            <person name="Micklem G."/>
            <person name="Kim H."/>
            <person name="Bhak J."/>
            <person name="Lajeunesse T.C."/>
            <person name="Voolstra C.R."/>
        </authorList>
    </citation>
    <scope>NUCLEOTIDE SEQUENCE [LARGE SCALE GENOMIC DNA]</scope>
    <source>
        <strain evidence="1 2">CCMP2467</strain>
    </source>
</reference>
<sequence>MSAADKAARIQQLQREIQQLRQEERADHFWNVLTSYDSDALANACSYVLGMGAIGPQRKSIRGLVVSLAAASRRMLPQSEQDARHCAIGGICAAAACVAVGHPSAFQDVLNPRGFQLFVPQCRSQRV</sequence>
<accession>A0A1Q9BY18</accession>
<gene>
    <name evidence="1" type="ORF">AK812_SmicGene44612</name>
</gene>
<organism evidence="1 2">
    <name type="scientific">Symbiodinium microadriaticum</name>
    <name type="common">Dinoflagellate</name>
    <name type="synonym">Zooxanthella microadriatica</name>
    <dbReference type="NCBI Taxonomy" id="2951"/>
    <lineage>
        <taxon>Eukaryota</taxon>
        <taxon>Sar</taxon>
        <taxon>Alveolata</taxon>
        <taxon>Dinophyceae</taxon>
        <taxon>Suessiales</taxon>
        <taxon>Symbiodiniaceae</taxon>
        <taxon>Symbiodinium</taxon>
    </lineage>
</organism>